<name>A0A2P7AN54_9HYPH</name>
<comment type="caution">
    <text evidence="2">The sequence shown here is derived from an EMBL/GenBank/DDBJ whole genome shotgun (WGS) entry which is preliminary data.</text>
</comment>
<dbReference type="OrthoDB" id="8078326at2"/>
<proteinExistence type="predicted"/>
<dbReference type="InterPro" id="IPR035437">
    <property type="entry name" value="SNase_OB-fold_sf"/>
</dbReference>
<dbReference type="RefSeq" id="WP_106667754.1">
    <property type="nucleotide sequence ID" value="NZ_PGGM01000027.1"/>
</dbReference>
<dbReference type="SMART" id="SM00318">
    <property type="entry name" value="SNc"/>
    <property type="match status" value="1"/>
</dbReference>
<reference evidence="3" key="1">
    <citation type="submission" date="2017-11" db="EMBL/GenBank/DDBJ databases">
        <authorList>
            <person name="Kuznetsova I."/>
            <person name="Sazanova A."/>
            <person name="Chirak E."/>
            <person name="Safronova V."/>
            <person name="Willems A."/>
        </authorList>
    </citation>
    <scope>NUCLEOTIDE SEQUENCE [LARGE SCALE GENOMIC DNA]</scope>
    <source>
        <strain evidence="3">CCBAU 03422</strain>
    </source>
</reference>
<evidence type="ECO:0000259" key="1">
    <source>
        <dbReference type="SMART" id="SM00318"/>
    </source>
</evidence>
<gene>
    <name evidence="2" type="ORF">CU103_30405</name>
</gene>
<dbReference type="InterPro" id="IPR016071">
    <property type="entry name" value="Staphylococal_nuclease_OB-fold"/>
</dbReference>
<accession>A0A2P7AN54</accession>
<sequence>MSRRLALVLSVLICGSDRGVAADLPTGSAQSRKVSLSNITGRVAVVDGRTLWFAGRRILVTLNGIDSCDLPQWAFDPGPNDNSSFLRPIPCGALAKAWLKRSIGHRAVTCQLMTSPGSIAASGICQAGNMDLAHEMLRVGLARLTTAFRSNPRYIATQRRAVGARYGIWASSVLDMAEWRQKAVDKTLGRKPLADINLLAERQNEITPPFADAHHYPTRRDR</sequence>
<dbReference type="AlphaFoldDB" id="A0A2P7AN54"/>
<dbReference type="Gene3D" id="2.40.50.90">
    <property type="match status" value="1"/>
</dbReference>
<dbReference type="SUPFAM" id="SSF50199">
    <property type="entry name" value="Staphylococcal nuclease"/>
    <property type="match status" value="1"/>
</dbReference>
<feature type="domain" description="TNase-like" evidence="1">
    <location>
        <begin position="37"/>
        <end position="171"/>
    </location>
</feature>
<protein>
    <submittedName>
        <fullName evidence="2">Nuclease</fullName>
    </submittedName>
</protein>
<dbReference type="Proteomes" id="UP000241764">
    <property type="component" value="Unassembled WGS sequence"/>
</dbReference>
<organism evidence="2 3">
    <name type="scientific">Phyllobacterium sophorae</name>
    <dbReference type="NCBI Taxonomy" id="1520277"/>
    <lineage>
        <taxon>Bacteria</taxon>
        <taxon>Pseudomonadati</taxon>
        <taxon>Pseudomonadota</taxon>
        <taxon>Alphaproteobacteria</taxon>
        <taxon>Hyphomicrobiales</taxon>
        <taxon>Phyllobacteriaceae</taxon>
        <taxon>Phyllobacterium</taxon>
    </lineage>
</organism>
<keyword evidence="3" id="KW-1185">Reference proteome</keyword>
<evidence type="ECO:0000313" key="2">
    <source>
        <dbReference type="EMBL" id="PSH55621.1"/>
    </source>
</evidence>
<evidence type="ECO:0000313" key="3">
    <source>
        <dbReference type="Proteomes" id="UP000241764"/>
    </source>
</evidence>
<dbReference type="EMBL" id="PGGM01000027">
    <property type="protein sequence ID" value="PSH55621.1"/>
    <property type="molecule type" value="Genomic_DNA"/>
</dbReference>